<organism evidence="3 4">
    <name type="scientific">Moheibacter stercoris</name>
    <dbReference type="NCBI Taxonomy" id="1628251"/>
    <lineage>
        <taxon>Bacteria</taxon>
        <taxon>Pseudomonadati</taxon>
        <taxon>Bacteroidota</taxon>
        <taxon>Flavobacteriia</taxon>
        <taxon>Flavobacteriales</taxon>
        <taxon>Weeksellaceae</taxon>
        <taxon>Moheibacter</taxon>
    </lineage>
</organism>
<dbReference type="Gene3D" id="2.60.40.4270">
    <property type="entry name" value="Listeria-Bacteroides repeat domain"/>
    <property type="match status" value="2"/>
</dbReference>
<dbReference type="Proteomes" id="UP001549146">
    <property type="component" value="Unassembled WGS sequence"/>
</dbReference>
<dbReference type="EMBL" id="JBEPMO010000021">
    <property type="protein sequence ID" value="MET3732846.1"/>
    <property type="molecule type" value="Genomic_DNA"/>
</dbReference>
<dbReference type="Pfam" id="PF09479">
    <property type="entry name" value="Flg_new"/>
    <property type="match status" value="2"/>
</dbReference>
<comment type="caution">
    <text evidence="3">The sequence shown here is derived from an EMBL/GenBank/DDBJ whole genome shotgun (WGS) entry which is preliminary data.</text>
</comment>
<proteinExistence type="predicted"/>
<dbReference type="InterPro" id="IPR042229">
    <property type="entry name" value="Listeria/Bacterioides_rpt_sf"/>
</dbReference>
<dbReference type="InterPro" id="IPR013378">
    <property type="entry name" value="InlB-like_B-rpt"/>
</dbReference>
<gene>
    <name evidence="3" type="ORF">ABID46_002437</name>
</gene>
<sequence length="449" mass="47106">MKLKLLFFFLMASVVGWGQIASWDATGLSAYGNSPWNATSISSGISNNLGITRGSSILTTPTSAPNAWGGSGGWDTLEFPLNNNGSVTFEITVSSGYSLSLSNITSQIRRSSSGPTSVNLQYAINSGNYSNVGIWNNTTNNATGGSNNTDLSEIEDLQNISEGTIVKFRITKFSGNSGNWYLTGSNALKIFGTITQNPTGQTVTFKGNGANGGGTGDTGADYTQTANTATNLTPNTFTRIGHTFDHWNTEPDNSGNSFDDQEEYDFEADMDLYAQWTINQYTISFDGNGNDGGTAPGSQTANYNSNITLPNNTGGLTRTGFNFNGWNTAADGTGTHYNIGANFTIPGNNVTLYAEWISTTPSISTTGTLTAMTTVYGTASTPSQSFNFSGVNLTGTNVSVTAPSGFEISTSSGGTYGTSLTYPISSGNASGTVYVRLAATTLLEVIQGI</sequence>
<evidence type="ECO:0000256" key="2">
    <source>
        <dbReference type="SAM" id="SignalP"/>
    </source>
</evidence>
<evidence type="ECO:0000313" key="3">
    <source>
        <dbReference type="EMBL" id="MET3732846.1"/>
    </source>
</evidence>
<name>A0ABV2LWB6_9FLAO</name>
<dbReference type="RefSeq" id="WP_354510455.1">
    <property type="nucleotide sequence ID" value="NZ_JBEPMO010000021.1"/>
</dbReference>
<reference evidence="3 4" key="1">
    <citation type="submission" date="2024-06" db="EMBL/GenBank/DDBJ databases">
        <title>Genomic Encyclopedia of Type Strains, Phase IV (KMG-IV): sequencing the most valuable type-strain genomes for metagenomic binning, comparative biology and taxonomic classification.</title>
        <authorList>
            <person name="Goeker M."/>
        </authorList>
    </citation>
    <scope>NUCLEOTIDE SEQUENCE [LARGE SCALE GENOMIC DNA]</scope>
    <source>
        <strain evidence="3 4">DSM 29388</strain>
    </source>
</reference>
<dbReference type="NCBIfam" id="TIGR02543">
    <property type="entry name" value="List_Bact_rpt"/>
    <property type="match status" value="1"/>
</dbReference>
<feature type="chain" id="PRO_5045060069" evidence="2">
    <location>
        <begin position="19"/>
        <end position="449"/>
    </location>
</feature>
<accession>A0ABV2LWB6</accession>
<protein>
    <submittedName>
        <fullName evidence="3">Repeat protein (TIGR02543 family)</fullName>
    </submittedName>
</protein>
<evidence type="ECO:0000256" key="1">
    <source>
        <dbReference type="ARBA" id="ARBA00004196"/>
    </source>
</evidence>
<keyword evidence="4" id="KW-1185">Reference proteome</keyword>
<comment type="subcellular location">
    <subcellularLocation>
        <location evidence="1">Cell envelope</location>
    </subcellularLocation>
</comment>
<keyword evidence="2" id="KW-0732">Signal</keyword>
<evidence type="ECO:0000313" key="4">
    <source>
        <dbReference type="Proteomes" id="UP001549146"/>
    </source>
</evidence>
<feature type="signal peptide" evidence="2">
    <location>
        <begin position="1"/>
        <end position="18"/>
    </location>
</feature>